<dbReference type="SUPFAM" id="SSF53474">
    <property type="entry name" value="alpha/beta-Hydrolases"/>
    <property type="match status" value="1"/>
</dbReference>
<feature type="domain" description="Carboxylesterase type B" evidence="4">
    <location>
        <begin position="5"/>
        <end position="330"/>
    </location>
</feature>
<dbReference type="InterPro" id="IPR029058">
    <property type="entry name" value="AB_hydrolase_fold"/>
</dbReference>
<accession>A0A6G9XZD8</accession>
<feature type="domain" description="Carboxylesterase type B" evidence="4">
    <location>
        <begin position="361"/>
        <end position="482"/>
    </location>
</feature>
<keyword evidence="2 3" id="KW-0378">Hydrolase</keyword>
<evidence type="ECO:0000313" key="5">
    <source>
        <dbReference type="EMBL" id="QIS06299.1"/>
    </source>
</evidence>
<dbReference type="GO" id="GO:0016787">
    <property type="term" value="F:hydrolase activity"/>
    <property type="evidence" value="ECO:0007669"/>
    <property type="project" value="UniProtKB-KW"/>
</dbReference>
<name>A0A6G9XZD8_NOCBR</name>
<dbReference type="EMBL" id="CP046171">
    <property type="protein sequence ID" value="QIS06299.1"/>
    <property type="molecule type" value="Genomic_DNA"/>
</dbReference>
<dbReference type="InterPro" id="IPR019826">
    <property type="entry name" value="Carboxylesterase_B_AS"/>
</dbReference>
<dbReference type="InterPro" id="IPR002018">
    <property type="entry name" value="CarbesteraseB"/>
</dbReference>
<evidence type="ECO:0000259" key="4">
    <source>
        <dbReference type="Pfam" id="PF00135"/>
    </source>
</evidence>
<evidence type="ECO:0000256" key="2">
    <source>
        <dbReference type="ARBA" id="ARBA00022801"/>
    </source>
</evidence>
<dbReference type="Proteomes" id="UP000501705">
    <property type="component" value="Chromosome"/>
</dbReference>
<gene>
    <name evidence="5" type="ORF">F5X71_31880</name>
</gene>
<dbReference type="Pfam" id="PF00135">
    <property type="entry name" value="COesterase"/>
    <property type="match status" value="2"/>
</dbReference>
<evidence type="ECO:0000256" key="3">
    <source>
        <dbReference type="RuleBase" id="RU361235"/>
    </source>
</evidence>
<comment type="similarity">
    <text evidence="1 3">Belongs to the type-B carboxylesterase/lipase family.</text>
</comment>
<proteinExistence type="inferred from homology"/>
<dbReference type="AlphaFoldDB" id="A0A6G9XZD8"/>
<dbReference type="PANTHER" id="PTHR11559">
    <property type="entry name" value="CARBOXYLESTERASE"/>
    <property type="match status" value="1"/>
</dbReference>
<dbReference type="RefSeq" id="WP_167465336.1">
    <property type="nucleotide sequence ID" value="NZ_CP046171.1"/>
</dbReference>
<protein>
    <recommendedName>
        <fullName evidence="3">Carboxylic ester hydrolase</fullName>
        <ecNumber evidence="3">3.1.1.-</ecNumber>
    </recommendedName>
</protein>
<evidence type="ECO:0000256" key="1">
    <source>
        <dbReference type="ARBA" id="ARBA00005964"/>
    </source>
</evidence>
<dbReference type="EC" id="3.1.1.-" evidence="3"/>
<dbReference type="PROSITE" id="PS00122">
    <property type="entry name" value="CARBOXYLESTERASE_B_1"/>
    <property type="match status" value="1"/>
</dbReference>
<sequence>MVASTDIRTADGVVRGRRGRRVLRWRSLPYAAPPVGELRFRAPQPVTPWTGVRECTEFGFAAMQHRAGARIGPRHFQATDEDALTLNVTVPATASTTPRPVLVFIHGGGYLIGTSALGLYSGARLALRGDVVMVSLNYRLGAFGYLDFGEFSTPEHTFESNLGLRDQVAALRWVRTNIAAFGGDPDNVTIFGESAGAHAVLSLLATPAAKGLFHQAISQSPPADWAMTAEAARVFARRCVTELGATPQNAAETLRTASANAIRRAVDRTGGRVVREHRGLFPVAPVVDGEFLPQAPIEAIIDGNAHRVPLIIGTNRDEGTLFAKFADSLPTTPRRLRAAVGSAAAESRIAAAYPGYPGARAAVRAGGDFVFWRPSVRVMAGHSRYAPTYAYRYDFAPRALRLIGLGASHATDLVPVFGGGDASFGFAFTAAGGRRGLQAVTRQFQDNWLAFARTGAPLPSWPPYTEDRRTTLIIDCPTHLEHDPDKAKRLAWQDIRIPTLHEQAT</sequence>
<evidence type="ECO:0000313" key="6">
    <source>
        <dbReference type="Proteomes" id="UP000501705"/>
    </source>
</evidence>
<dbReference type="InterPro" id="IPR050309">
    <property type="entry name" value="Type-B_Carboxylest/Lipase"/>
</dbReference>
<organism evidence="5 6">
    <name type="scientific">Nocardia brasiliensis</name>
    <dbReference type="NCBI Taxonomy" id="37326"/>
    <lineage>
        <taxon>Bacteria</taxon>
        <taxon>Bacillati</taxon>
        <taxon>Actinomycetota</taxon>
        <taxon>Actinomycetes</taxon>
        <taxon>Mycobacteriales</taxon>
        <taxon>Nocardiaceae</taxon>
        <taxon>Nocardia</taxon>
    </lineage>
</organism>
<reference evidence="5 6" key="1">
    <citation type="journal article" date="2019" name="ACS Chem. Biol.">
        <title>Identification and Mobilization of a Cryptic Antibiotic Biosynthesis Gene Locus from a Human-Pathogenic Nocardia Isolate.</title>
        <authorList>
            <person name="Herisse M."/>
            <person name="Ishida K."/>
            <person name="Porter J.L."/>
            <person name="Howden B."/>
            <person name="Hertweck C."/>
            <person name="Stinear T.P."/>
            <person name="Pidot S.J."/>
        </authorList>
    </citation>
    <scope>NUCLEOTIDE SEQUENCE [LARGE SCALE GENOMIC DNA]</scope>
    <source>
        <strain evidence="5 6">AUSMDU00024985</strain>
    </source>
</reference>
<dbReference type="Gene3D" id="3.40.50.1820">
    <property type="entry name" value="alpha/beta hydrolase"/>
    <property type="match status" value="1"/>
</dbReference>